<evidence type="ECO:0000256" key="1">
    <source>
        <dbReference type="SAM" id="MobiDB-lite"/>
    </source>
</evidence>
<organism evidence="2">
    <name type="scientific">marine sediment metagenome</name>
    <dbReference type="NCBI Taxonomy" id="412755"/>
    <lineage>
        <taxon>unclassified sequences</taxon>
        <taxon>metagenomes</taxon>
        <taxon>ecological metagenomes</taxon>
    </lineage>
</organism>
<proteinExistence type="predicted"/>
<reference evidence="2" key="1">
    <citation type="journal article" date="2015" name="Nature">
        <title>Complex archaea that bridge the gap between prokaryotes and eukaryotes.</title>
        <authorList>
            <person name="Spang A."/>
            <person name="Saw J.H."/>
            <person name="Jorgensen S.L."/>
            <person name="Zaremba-Niedzwiedzka K."/>
            <person name="Martijn J."/>
            <person name="Lind A.E."/>
            <person name="van Eijk R."/>
            <person name="Schleper C."/>
            <person name="Guy L."/>
            <person name="Ettema T.J."/>
        </authorList>
    </citation>
    <scope>NUCLEOTIDE SEQUENCE</scope>
</reference>
<name>A0A0F9M8D7_9ZZZZ</name>
<feature type="region of interest" description="Disordered" evidence="1">
    <location>
        <begin position="137"/>
        <end position="166"/>
    </location>
</feature>
<feature type="non-terminal residue" evidence="2">
    <location>
        <position position="1"/>
    </location>
</feature>
<comment type="caution">
    <text evidence="2">The sequence shown here is derived from an EMBL/GenBank/DDBJ whole genome shotgun (WGS) entry which is preliminary data.</text>
</comment>
<sequence>KLDGVVRTYEVEALICNLVPYATFTRNGLERSLSELRGDYNIPDGKNPQDWIDEAFDDMITGGLARGVQMHQVTSWYAWRPLLKRMTMFNAAQDIMMTRSGASKWERLYTDLGADDTNPLSIMSAWAMLAYRMDRDQDGTPDTDGASEGRPGSFVEDATASEWRGF</sequence>
<protein>
    <submittedName>
        <fullName evidence="2">Uncharacterized protein</fullName>
    </submittedName>
</protein>
<dbReference type="EMBL" id="LAZR01009388">
    <property type="protein sequence ID" value="KKM72905.1"/>
    <property type="molecule type" value="Genomic_DNA"/>
</dbReference>
<accession>A0A0F9M8D7</accession>
<dbReference type="AlphaFoldDB" id="A0A0F9M8D7"/>
<gene>
    <name evidence="2" type="ORF">LCGC14_1415920</name>
</gene>
<evidence type="ECO:0000313" key="2">
    <source>
        <dbReference type="EMBL" id="KKM72905.1"/>
    </source>
</evidence>